<protein>
    <submittedName>
        <fullName evidence="1">Uncharacterized protein</fullName>
    </submittedName>
</protein>
<evidence type="ECO:0000313" key="1">
    <source>
        <dbReference type="EMBL" id="OTA18728.1"/>
    </source>
</evidence>
<reference evidence="1 2" key="1">
    <citation type="submission" date="2017-01" db="EMBL/GenBank/DDBJ databases">
        <title>Deconstructing symbiosis and pathogenesis requirements using a combined genomic-metabolomic approach.</title>
        <authorList>
            <person name="Tobias N.J."/>
            <person name="Wolff H."/>
            <person name="Djahanschiri B."/>
            <person name="Ebersberger I."/>
            <person name="Bode H.B."/>
        </authorList>
    </citation>
    <scope>NUCLEOTIDE SEQUENCE [LARGE SCALE GENOMIC DNA]</scope>
    <source>
        <strain evidence="1 2">DSM 4764</strain>
    </source>
</reference>
<dbReference type="RefSeq" id="WP_086113670.1">
    <property type="nucleotide sequence ID" value="NZ_CAWNHF010000131.1"/>
</dbReference>
<name>A0A1Y2SJW5_9GAMM</name>
<proteinExistence type="predicted"/>
<evidence type="ECO:0000313" key="2">
    <source>
        <dbReference type="Proteomes" id="UP000194204"/>
    </source>
</evidence>
<accession>A0A1Y2SJW5</accession>
<organism evidence="1 2">
    <name type="scientific">Xenorhabdus beddingii</name>
    <dbReference type="NCBI Taxonomy" id="40578"/>
    <lineage>
        <taxon>Bacteria</taxon>
        <taxon>Pseudomonadati</taxon>
        <taxon>Pseudomonadota</taxon>
        <taxon>Gammaproteobacteria</taxon>
        <taxon>Enterobacterales</taxon>
        <taxon>Morganellaceae</taxon>
        <taxon>Xenorhabdus</taxon>
    </lineage>
</organism>
<sequence length="91" mass="10469">MGSGTAYWTQSCQYIGAAGILLRDGDNLRLHIVYLGEIFNRIKYDMHENSLLEGYESTSRGDVILAKASGELYYNYFIKLNEYAYEEPLDR</sequence>
<comment type="caution">
    <text evidence="1">The sequence shown here is derived from an EMBL/GenBank/DDBJ whole genome shotgun (WGS) entry which is preliminary data.</text>
</comment>
<keyword evidence="2" id="KW-1185">Reference proteome</keyword>
<dbReference type="Proteomes" id="UP000194204">
    <property type="component" value="Unassembled WGS sequence"/>
</dbReference>
<gene>
    <name evidence="1" type="ORF">Xbed_02970</name>
</gene>
<dbReference type="AlphaFoldDB" id="A0A1Y2SJW5"/>
<dbReference type="EMBL" id="MUBK01000027">
    <property type="protein sequence ID" value="OTA18728.1"/>
    <property type="molecule type" value="Genomic_DNA"/>
</dbReference>